<keyword evidence="11" id="KW-0687">Ribonucleoprotein</keyword>
<evidence type="ECO:0000256" key="2">
    <source>
        <dbReference type="ARBA" id="ARBA00022490"/>
    </source>
</evidence>
<reference evidence="12" key="1">
    <citation type="submission" date="2016-10" db="EMBL/GenBank/DDBJ databases">
        <authorList>
            <person name="Varghese N."/>
            <person name="Submissions S."/>
        </authorList>
    </citation>
    <scope>NUCLEOTIDE SEQUENCE [LARGE SCALE GENOMIC DNA]</scope>
    <source>
        <strain evidence="12">KHC7</strain>
    </source>
</reference>
<dbReference type="PROSITE" id="PS51449">
    <property type="entry name" value="MTTASE_N"/>
    <property type="match status" value="1"/>
</dbReference>
<dbReference type="InterPro" id="IPR058240">
    <property type="entry name" value="rSAM_sf"/>
</dbReference>
<dbReference type="GO" id="GO:0103039">
    <property type="term" value="F:protein methylthiotransferase activity"/>
    <property type="evidence" value="ECO:0007669"/>
    <property type="project" value="UniProtKB-EC"/>
</dbReference>
<dbReference type="GO" id="GO:0005840">
    <property type="term" value="C:ribosome"/>
    <property type="evidence" value="ECO:0007669"/>
    <property type="project" value="UniProtKB-KW"/>
</dbReference>
<keyword evidence="5 8" id="KW-0479">Metal-binding</keyword>
<gene>
    <name evidence="8" type="primary">rimO</name>
    <name evidence="11" type="ORF">SAMN05192586_10942</name>
</gene>
<dbReference type="NCBIfam" id="TIGR01125">
    <property type="entry name" value="30S ribosomal protein S12 methylthiotransferase RimO"/>
    <property type="match status" value="1"/>
</dbReference>
<dbReference type="SFLD" id="SFLDG01061">
    <property type="entry name" value="methylthiotransferase"/>
    <property type="match status" value="1"/>
</dbReference>
<dbReference type="FunFam" id="3.80.30.20:FF:000001">
    <property type="entry name" value="tRNA-2-methylthio-N(6)-dimethylallyladenosine synthase 2"/>
    <property type="match status" value="1"/>
</dbReference>
<dbReference type="EC" id="2.8.4.4" evidence="8"/>
<evidence type="ECO:0000259" key="9">
    <source>
        <dbReference type="PROSITE" id="PS51449"/>
    </source>
</evidence>
<evidence type="ECO:0000256" key="4">
    <source>
        <dbReference type="ARBA" id="ARBA00022691"/>
    </source>
</evidence>
<dbReference type="Proteomes" id="UP000199355">
    <property type="component" value="Unassembled WGS sequence"/>
</dbReference>
<keyword evidence="12" id="KW-1185">Reference proteome</keyword>
<evidence type="ECO:0000256" key="8">
    <source>
        <dbReference type="HAMAP-Rule" id="MF_01865"/>
    </source>
</evidence>
<dbReference type="CDD" id="cd01335">
    <property type="entry name" value="Radical_SAM"/>
    <property type="match status" value="1"/>
</dbReference>
<dbReference type="InterPro" id="IPR007197">
    <property type="entry name" value="rSAM"/>
</dbReference>
<dbReference type="GO" id="GO:0051539">
    <property type="term" value="F:4 iron, 4 sulfur cluster binding"/>
    <property type="evidence" value="ECO:0007669"/>
    <property type="project" value="UniProtKB-UniRule"/>
</dbReference>
<dbReference type="GO" id="GO:0035599">
    <property type="term" value="F:aspartic acid methylthiotransferase activity"/>
    <property type="evidence" value="ECO:0007669"/>
    <property type="project" value="TreeGrafter"/>
</dbReference>
<dbReference type="InterPro" id="IPR020612">
    <property type="entry name" value="Methylthiotransferase_CS"/>
</dbReference>
<dbReference type="PROSITE" id="PS01278">
    <property type="entry name" value="MTTASE_RADICAL"/>
    <property type="match status" value="1"/>
</dbReference>
<dbReference type="AlphaFoldDB" id="A0A1G7MKP6"/>
<dbReference type="InterPro" id="IPR005839">
    <property type="entry name" value="Methylthiotransferase"/>
</dbReference>
<feature type="binding site" evidence="8">
    <location>
        <position position="55"/>
    </location>
    <ligand>
        <name>[4Fe-4S] cluster</name>
        <dbReference type="ChEBI" id="CHEBI:49883"/>
        <label>1</label>
    </ligand>
</feature>
<dbReference type="InterPro" id="IPR002792">
    <property type="entry name" value="TRAM_dom"/>
</dbReference>
<dbReference type="Pfam" id="PF00919">
    <property type="entry name" value="UPF0004"/>
    <property type="match status" value="1"/>
</dbReference>
<keyword evidence="6 8" id="KW-0408">Iron</keyword>
<dbReference type="EMBL" id="FNBX01000009">
    <property type="protein sequence ID" value="SDF62303.1"/>
    <property type="molecule type" value="Genomic_DNA"/>
</dbReference>
<accession>A0A1G7MKP6</accession>
<comment type="catalytic activity">
    <reaction evidence="8">
        <text>L-aspartate(89)-[ribosomal protein uS12]-hydrogen + (sulfur carrier)-SH + AH2 + 2 S-adenosyl-L-methionine = 3-methylsulfanyl-L-aspartate(89)-[ribosomal protein uS12]-hydrogen + (sulfur carrier)-H + 5'-deoxyadenosine + L-methionine + A + S-adenosyl-L-homocysteine + 2 H(+)</text>
        <dbReference type="Rhea" id="RHEA:37087"/>
        <dbReference type="Rhea" id="RHEA-COMP:10460"/>
        <dbReference type="Rhea" id="RHEA-COMP:10461"/>
        <dbReference type="Rhea" id="RHEA-COMP:14737"/>
        <dbReference type="Rhea" id="RHEA-COMP:14739"/>
        <dbReference type="ChEBI" id="CHEBI:13193"/>
        <dbReference type="ChEBI" id="CHEBI:15378"/>
        <dbReference type="ChEBI" id="CHEBI:17319"/>
        <dbReference type="ChEBI" id="CHEBI:17499"/>
        <dbReference type="ChEBI" id="CHEBI:29917"/>
        <dbReference type="ChEBI" id="CHEBI:29961"/>
        <dbReference type="ChEBI" id="CHEBI:57844"/>
        <dbReference type="ChEBI" id="CHEBI:57856"/>
        <dbReference type="ChEBI" id="CHEBI:59789"/>
        <dbReference type="ChEBI" id="CHEBI:64428"/>
        <dbReference type="ChEBI" id="CHEBI:73599"/>
        <dbReference type="EC" id="2.8.4.4"/>
    </reaction>
</comment>
<dbReference type="SFLD" id="SFLDS00029">
    <property type="entry name" value="Radical_SAM"/>
    <property type="match status" value="1"/>
</dbReference>
<name>A0A1G7MKP6_9BACT</name>
<dbReference type="PANTHER" id="PTHR43837">
    <property type="entry name" value="RIBOSOMAL PROTEIN S12 METHYLTHIOTRANSFERASE RIMO"/>
    <property type="match status" value="1"/>
</dbReference>
<dbReference type="PANTHER" id="PTHR43837:SF1">
    <property type="entry name" value="RIBOSOMAL PROTEIN US12 METHYLTHIOTRANSFERASE RIMO"/>
    <property type="match status" value="1"/>
</dbReference>
<keyword evidence="4 8" id="KW-0949">S-adenosyl-L-methionine</keyword>
<evidence type="ECO:0000256" key="7">
    <source>
        <dbReference type="ARBA" id="ARBA00023014"/>
    </source>
</evidence>
<evidence type="ECO:0000313" key="12">
    <source>
        <dbReference type="Proteomes" id="UP000199355"/>
    </source>
</evidence>
<comment type="function">
    <text evidence="8">Catalyzes the methylthiolation of an aspartic acid residue of ribosomal protein uS12.</text>
</comment>
<feature type="binding site" evidence="8">
    <location>
        <position position="158"/>
    </location>
    <ligand>
        <name>[4Fe-4S] cluster</name>
        <dbReference type="ChEBI" id="CHEBI:49883"/>
        <label>2</label>
        <note>4Fe-4S-S-AdoMet</note>
    </ligand>
</feature>
<keyword evidence="1 8" id="KW-0004">4Fe-4S</keyword>
<dbReference type="InterPro" id="IPR023404">
    <property type="entry name" value="rSAM_horseshoe"/>
</dbReference>
<dbReference type="GO" id="GO:0046872">
    <property type="term" value="F:metal ion binding"/>
    <property type="evidence" value="ECO:0007669"/>
    <property type="project" value="UniProtKB-KW"/>
</dbReference>
<dbReference type="SMART" id="SM00729">
    <property type="entry name" value="Elp3"/>
    <property type="match status" value="1"/>
</dbReference>
<comment type="similarity">
    <text evidence="8">Belongs to the methylthiotransferase family. RimO subfamily.</text>
</comment>
<evidence type="ECO:0000313" key="11">
    <source>
        <dbReference type="EMBL" id="SDF62303.1"/>
    </source>
</evidence>
<proteinExistence type="inferred from homology"/>
<feature type="binding site" evidence="8">
    <location>
        <position position="165"/>
    </location>
    <ligand>
        <name>[4Fe-4S] cluster</name>
        <dbReference type="ChEBI" id="CHEBI:49883"/>
        <label>2</label>
        <note>4Fe-4S-S-AdoMet</note>
    </ligand>
</feature>
<dbReference type="InterPro" id="IPR006638">
    <property type="entry name" value="Elp3/MiaA/NifB-like_rSAM"/>
</dbReference>
<dbReference type="Pfam" id="PF04055">
    <property type="entry name" value="Radical_SAM"/>
    <property type="match status" value="1"/>
</dbReference>
<dbReference type="RefSeq" id="WP_092153651.1">
    <property type="nucleotide sequence ID" value="NZ_FNBX01000009.1"/>
</dbReference>
<keyword evidence="2 8" id="KW-0963">Cytoplasm</keyword>
<dbReference type="SUPFAM" id="SSF102114">
    <property type="entry name" value="Radical SAM enzymes"/>
    <property type="match status" value="1"/>
</dbReference>
<dbReference type="Gene3D" id="2.40.50.140">
    <property type="entry name" value="Nucleic acid-binding proteins"/>
    <property type="match status" value="1"/>
</dbReference>
<dbReference type="PROSITE" id="PS51257">
    <property type="entry name" value="PROKAR_LIPOPROTEIN"/>
    <property type="match status" value="1"/>
</dbReference>
<evidence type="ECO:0000256" key="5">
    <source>
        <dbReference type="ARBA" id="ARBA00022723"/>
    </source>
</evidence>
<dbReference type="Gene3D" id="3.80.30.20">
    <property type="entry name" value="tm_1862 like domain"/>
    <property type="match status" value="1"/>
</dbReference>
<organism evidence="11 12">
    <name type="scientific">Desulfovibrio legallii</name>
    <dbReference type="NCBI Taxonomy" id="571438"/>
    <lineage>
        <taxon>Bacteria</taxon>
        <taxon>Pseudomonadati</taxon>
        <taxon>Thermodesulfobacteriota</taxon>
        <taxon>Desulfovibrionia</taxon>
        <taxon>Desulfovibrionales</taxon>
        <taxon>Desulfovibrionaceae</taxon>
        <taxon>Desulfovibrio</taxon>
    </lineage>
</organism>
<dbReference type="InterPro" id="IPR005840">
    <property type="entry name" value="Ribosomal_uS12_MeSTrfase_RimO"/>
</dbReference>
<dbReference type="SFLD" id="SFLDG01082">
    <property type="entry name" value="B12-binding_domain_containing"/>
    <property type="match status" value="1"/>
</dbReference>
<protein>
    <recommendedName>
        <fullName evidence="8">Ribosomal protein uS12 methylthiotransferase RimO</fullName>
        <shortName evidence="8">uS12 MTTase</shortName>
        <shortName evidence="8">uS12 methylthiotransferase</shortName>
        <ecNumber evidence="8">2.8.4.4</ecNumber>
    </recommendedName>
    <alternativeName>
        <fullName evidence="8">Ribosomal protein uS12 (aspartate-C(3))-methylthiotransferase</fullName>
    </alternativeName>
    <alternativeName>
        <fullName evidence="8">Ribosome maturation factor RimO</fullName>
    </alternativeName>
</protein>
<feature type="domain" description="MTTase N-terminal" evidence="9">
    <location>
        <begin position="11"/>
        <end position="128"/>
    </location>
</feature>
<dbReference type="InterPro" id="IPR013848">
    <property type="entry name" value="Methylthiotransferase_N"/>
</dbReference>
<dbReference type="HAMAP" id="MF_01865">
    <property type="entry name" value="MTTase_RimO"/>
    <property type="match status" value="1"/>
</dbReference>
<keyword evidence="7 8" id="KW-0411">Iron-sulfur</keyword>
<feature type="binding site" evidence="8">
    <location>
        <position position="162"/>
    </location>
    <ligand>
        <name>[4Fe-4S] cluster</name>
        <dbReference type="ChEBI" id="CHEBI:49883"/>
        <label>2</label>
        <note>4Fe-4S-S-AdoMet</note>
    </ligand>
</feature>
<dbReference type="GO" id="GO:0005829">
    <property type="term" value="C:cytosol"/>
    <property type="evidence" value="ECO:0007669"/>
    <property type="project" value="TreeGrafter"/>
</dbReference>
<dbReference type="GO" id="GO:0006400">
    <property type="term" value="P:tRNA modification"/>
    <property type="evidence" value="ECO:0007669"/>
    <property type="project" value="InterPro"/>
</dbReference>
<dbReference type="PROSITE" id="PS51918">
    <property type="entry name" value="RADICAL_SAM"/>
    <property type="match status" value="1"/>
</dbReference>
<sequence length="443" mass="48388">MTTHFRPSRPLQVWSLSLGCPKNRVDSERLLGSLGVPIAQAAHLGRARLVFINTCGFIAPAVRESVRAVLDAAQHLKRCKNKPLLAVGGCLVGRYGAAELARELPEVDLWLPTADLPRWPALLAQALRLPPPPANPPHAGRLLSTGPSYAWLKIGEGCRHRCAFCTIPSIRGGLKSLPAERIEAEARALLAQGVRELDLVAQDLTSWGLDLGLKEGLPRLLERLAGLEGLAWLRLLYLYPTGVTRDLLRLLREWGAPLLPYLDIPLQHAHPEVLARMGRPFAQDPQRVLDLVREELPQAALRTTFIVGYPGETPAQFAALCRFVEKNRLQHVGVFAYQAEEGTPAAALPDQVPTALREERRAALMEIQADISEELLAAQVGARLPVLVDAPHPEWPGLHQGRVWFQAPEVDGITYVSGPGVAPGAMPECDIVENTAYDLTALA</sequence>
<keyword evidence="11" id="KW-0689">Ribosomal protein</keyword>
<dbReference type="NCBIfam" id="TIGR00089">
    <property type="entry name" value="MiaB/RimO family radical SAM methylthiotransferase"/>
    <property type="match status" value="1"/>
</dbReference>
<dbReference type="InterPro" id="IPR012340">
    <property type="entry name" value="NA-bd_OB-fold"/>
</dbReference>
<dbReference type="Pfam" id="PF18693">
    <property type="entry name" value="TRAM_2"/>
    <property type="match status" value="1"/>
</dbReference>
<dbReference type="Gene3D" id="3.40.50.12160">
    <property type="entry name" value="Methylthiotransferase, N-terminal domain"/>
    <property type="match status" value="1"/>
</dbReference>
<dbReference type="OrthoDB" id="9805215at2"/>
<keyword evidence="3 8" id="KW-0808">Transferase</keyword>
<evidence type="ECO:0000256" key="3">
    <source>
        <dbReference type="ARBA" id="ARBA00022679"/>
    </source>
</evidence>
<comment type="subcellular location">
    <subcellularLocation>
        <location evidence="8">Cytoplasm</location>
    </subcellularLocation>
</comment>
<comment type="cofactor">
    <cofactor evidence="8">
        <name>[4Fe-4S] cluster</name>
        <dbReference type="ChEBI" id="CHEBI:49883"/>
    </cofactor>
    <text evidence="8">Binds 2 [4Fe-4S] clusters. One cluster is coordinated with 3 cysteines and an exchangeable S-adenosyl-L-methionine.</text>
</comment>
<dbReference type="STRING" id="571438.SAMN05192586_10942"/>
<evidence type="ECO:0000259" key="10">
    <source>
        <dbReference type="PROSITE" id="PS51918"/>
    </source>
</evidence>
<evidence type="ECO:0000256" key="1">
    <source>
        <dbReference type="ARBA" id="ARBA00022485"/>
    </source>
</evidence>
<feature type="binding site" evidence="8">
    <location>
        <position position="90"/>
    </location>
    <ligand>
        <name>[4Fe-4S] cluster</name>
        <dbReference type="ChEBI" id="CHEBI:49883"/>
        <label>1</label>
    </ligand>
</feature>
<dbReference type="InterPro" id="IPR038135">
    <property type="entry name" value="Methylthiotransferase_N_sf"/>
</dbReference>
<feature type="binding site" evidence="8">
    <location>
        <position position="20"/>
    </location>
    <ligand>
        <name>[4Fe-4S] cluster</name>
        <dbReference type="ChEBI" id="CHEBI:49883"/>
        <label>1</label>
    </ligand>
</feature>
<feature type="domain" description="Radical SAM core" evidence="10">
    <location>
        <begin position="144"/>
        <end position="374"/>
    </location>
</feature>
<evidence type="ECO:0000256" key="6">
    <source>
        <dbReference type="ARBA" id="ARBA00023004"/>
    </source>
</evidence>